<gene>
    <name evidence="1" type="ORF">PCYB_005570</name>
</gene>
<dbReference type="VEuPathDB" id="PlasmoDB:PCYB_005570"/>
<dbReference type="OrthoDB" id="383226at2759"/>
<feature type="non-terminal residue" evidence="1">
    <location>
        <position position="139"/>
    </location>
</feature>
<organism evidence="1 2">
    <name type="scientific">Plasmodium cynomolgi (strain B)</name>
    <dbReference type="NCBI Taxonomy" id="1120755"/>
    <lineage>
        <taxon>Eukaryota</taxon>
        <taxon>Sar</taxon>
        <taxon>Alveolata</taxon>
        <taxon>Apicomplexa</taxon>
        <taxon>Aconoidasida</taxon>
        <taxon>Haemosporida</taxon>
        <taxon>Plasmodiidae</taxon>
        <taxon>Plasmodium</taxon>
        <taxon>Plasmodium (Plasmodium)</taxon>
    </lineage>
</organism>
<dbReference type="InterPro" id="IPR008780">
    <property type="entry name" value="Plasmodium_Vir"/>
</dbReference>
<protein>
    <submittedName>
        <fullName evidence="1">CYIR protein</fullName>
    </submittedName>
</protein>
<keyword evidence="2" id="KW-1185">Reference proteome</keyword>
<evidence type="ECO:0000313" key="1">
    <source>
        <dbReference type="EMBL" id="GAB69808.1"/>
    </source>
</evidence>
<dbReference type="KEGG" id="pcy:PCYB_005570"/>
<dbReference type="PhylomeDB" id="K6UNU2"/>
<dbReference type="Proteomes" id="UP000006319">
    <property type="component" value="Unassembled WGS sequence"/>
</dbReference>
<dbReference type="AlphaFoldDB" id="K6UNU2"/>
<proteinExistence type="predicted"/>
<reference evidence="1 2" key="1">
    <citation type="journal article" date="2012" name="Nat. Genet.">
        <title>Plasmodium cynomolgi genome sequences provide insight into Plasmodium vivax and the monkey malaria clade.</title>
        <authorList>
            <person name="Tachibana S."/>
            <person name="Sullivan S.A."/>
            <person name="Kawai S."/>
            <person name="Nakamura S."/>
            <person name="Kim H.R."/>
            <person name="Goto N."/>
            <person name="Arisue N."/>
            <person name="Palacpac N.M.Q."/>
            <person name="Honma H."/>
            <person name="Yagi M."/>
            <person name="Tougan T."/>
            <person name="Katakai Y."/>
            <person name="Kaneko O."/>
            <person name="Mita T."/>
            <person name="Kita K."/>
            <person name="Yasutomi Y."/>
            <person name="Sutton P.L."/>
            <person name="Shakhbatyan R."/>
            <person name="Horii T."/>
            <person name="Yasunaga T."/>
            <person name="Barnwell J.W."/>
            <person name="Escalante A.A."/>
            <person name="Carlton J.M."/>
            <person name="Tanabe K."/>
        </authorList>
    </citation>
    <scope>NUCLEOTIDE SEQUENCE [LARGE SCALE GENOMIC DNA]</scope>
    <source>
        <strain evidence="1 2">B</strain>
    </source>
</reference>
<dbReference type="RefSeq" id="XP_004228026.1">
    <property type="nucleotide sequence ID" value="XM_004227978.1"/>
</dbReference>
<evidence type="ECO:0000313" key="2">
    <source>
        <dbReference type="Proteomes" id="UP000006319"/>
    </source>
</evidence>
<sequence length="139" mass="17013">MSDKIMNALCYVYHKIESSTLDNYICDFFYYWITDMLLKHLTGSLNYNKIMNLLYNFLDNTTESNVCYVHHLYKNDEKYFNVLKLMFDYSKDYNTYMEQRAQDNLPCNENYQKYIQNYVDSYNELYDKCKKKIMIKNIV</sequence>
<dbReference type="Pfam" id="PF05795">
    <property type="entry name" value="Plasmodium_Vir"/>
    <property type="match status" value="1"/>
</dbReference>
<dbReference type="GeneID" id="14696350"/>
<accession>K6UNU2</accession>
<name>K6UNU2_PLACD</name>
<dbReference type="EMBL" id="DF157875">
    <property type="protein sequence ID" value="GAB69808.1"/>
    <property type="molecule type" value="Genomic_DNA"/>
</dbReference>